<dbReference type="OrthoDB" id="9871079at2759"/>
<feature type="compositionally biased region" description="Basic and acidic residues" evidence="1">
    <location>
        <begin position="130"/>
        <end position="143"/>
    </location>
</feature>
<keyword evidence="2" id="KW-1185">Reference proteome</keyword>
<proteinExistence type="predicted"/>
<feature type="region of interest" description="Disordered" evidence="1">
    <location>
        <begin position="130"/>
        <end position="197"/>
    </location>
</feature>
<reference evidence="3" key="1">
    <citation type="submission" date="2025-08" db="UniProtKB">
        <authorList>
            <consortium name="RefSeq"/>
        </authorList>
    </citation>
    <scope>IDENTIFICATION</scope>
    <source>
        <tissue evidence="3">Whole sample</tissue>
    </source>
</reference>
<sequence>MERILETVAMTGPISDIYGSRISEWKNRELQLSSLHEEIVGKRESHLNYSVAYSQKRAKRMQTTELVDIEKARQRNEKYLQDILLISENLKVDECNPISPRLATLQSNYWAMVKSLKPLWEENLQLSDIRKSRPEPHSSHAESSRNLGENSARGILGSARSQKSSSVYFKAPAESPRTQTVKQTVQKPERKSKKQKK</sequence>
<dbReference type="Pfam" id="PF15134">
    <property type="entry name" value="CEP15-like"/>
    <property type="match status" value="1"/>
</dbReference>
<gene>
    <name evidence="3" type="primary">LOC111136130</name>
</gene>
<dbReference type="AlphaFoldDB" id="A0A8B8ERT5"/>
<dbReference type="InterPro" id="IPR028006">
    <property type="entry name" value="CEP15-like"/>
</dbReference>
<dbReference type="GeneID" id="111136130"/>
<evidence type="ECO:0000313" key="3">
    <source>
        <dbReference type="RefSeq" id="XP_022342473.1"/>
    </source>
</evidence>
<name>A0A8B8ERT5_CRAVI</name>
<dbReference type="PANTHER" id="PTHR14286">
    <property type="entry name" value="GENE, 49355-RELATED"/>
    <property type="match status" value="1"/>
</dbReference>
<dbReference type="KEGG" id="cvn:111136130"/>
<protein>
    <submittedName>
        <fullName evidence="3">Uncharacterized protein LOC111136130 isoform X1</fullName>
    </submittedName>
</protein>
<dbReference type="PANTHER" id="PTHR14286:SF2">
    <property type="entry name" value="CENTROSOMAL PROTEIN 15 KDA"/>
    <property type="match status" value="1"/>
</dbReference>
<dbReference type="Proteomes" id="UP000694844">
    <property type="component" value="Chromosome 5"/>
</dbReference>
<evidence type="ECO:0000256" key="1">
    <source>
        <dbReference type="SAM" id="MobiDB-lite"/>
    </source>
</evidence>
<organism evidence="2 3">
    <name type="scientific">Crassostrea virginica</name>
    <name type="common">Eastern oyster</name>
    <dbReference type="NCBI Taxonomy" id="6565"/>
    <lineage>
        <taxon>Eukaryota</taxon>
        <taxon>Metazoa</taxon>
        <taxon>Spiralia</taxon>
        <taxon>Lophotrochozoa</taxon>
        <taxon>Mollusca</taxon>
        <taxon>Bivalvia</taxon>
        <taxon>Autobranchia</taxon>
        <taxon>Pteriomorphia</taxon>
        <taxon>Ostreida</taxon>
        <taxon>Ostreoidea</taxon>
        <taxon>Ostreidae</taxon>
        <taxon>Crassostrea</taxon>
    </lineage>
</organism>
<dbReference type="RefSeq" id="XP_022342473.1">
    <property type="nucleotide sequence ID" value="XM_022486765.1"/>
</dbReference>
<evidence type="ECO:0000313" key="2">
    <source>
        <dbReference type="Proteomes" id="UP000694844"/>
    </source>
</evidence>
<accession>A0A8B8ERT5</accession>
<feature type="compositionally biased region" description="Polar residues" evidence="1">
    <location>
        <begin position="176"/>
        <end position="186"/>
    </location>
</feature>